<evidence type="ECO:0000256" key="1">
    <source>
        <dbReference type="SAM" id="Phobius"/>
    </source>
</evidence>
<proteinExistence type="predicted"/>
<keyword evidence="1" id="KW-0472">Membrane</keyword>
<gene>
    <name evidence="2" type="ORF">O4220_24525</name>
</gene>
<protein>
    <recommendedName>
        <fullName evidence="4">NfeD-like C-terminal domain-containing protein</fullName>
    </recommendedName>
</protein>
<evidence type="ECO:0000313" key="2">
    <source>
        <dbReference type="EMBL" id="MCZ4521696.1"/>
    </source>
</evidence>
<evidence type="ECO:0008006" key="4">
    <source>
        <dbReference type="Google" id="ProtNLM"/>
    </source>
</evidence>
<keyword evidence="1" id="KW-0812">Transmembrane</keyword>
<sequence>MNNARIVRAVVIVTIVYAVVLAVWIGWLNPRTPPGTLPYQLAALVAGFGAALGLAMMIAGRPTREQKQLIEHGVEGWATVDAIRRIDDATAELDLEFTVPGSSSYFGKIVYDIPDSDTARFEPGTVIAVRVDPAHRERVLLLPRPQSFDE</sequence>
<reference evidence="2" key="1">
    <citation type="submission" date="2022-12" db="EMBL/GenBank/DDBJ databases">
        <authorList>
            <person name="Krivoruchko A.V."/>
            <person name="Elkin A."/>
        </authorList>
    </citation>
    <scope>NUCLEOTIDE SEQUENCE</scope>
    <source>
        <strain evidence="2">IEGM 1391</strain>
    </source>
</reference>
<dbReference type="Proteomes" id="UP001081071">
    <property type="component" value="Unassembled WGS sequence"/>
</dbReference>
<dbReference type="RefSeq" id="WP_269608155.1">
    <property type="nucleotide sequence ID" value="NZ_JAPWIJ010000013.1"/>
</dbReference>
<accession>A0ABT4ML48</accession>
<name>A0ABT4ML48_9NOCA</name>
<keyword evidence="1" id="KW-1133">Transmembrane helix</keyword>
<evidence type="ECO:0000313" key="3">
    <source>
        <dbReference type="Proteomes" id="UP001081071"/>
    </source>
</evidence>
<organism evidence="2 3">
    <name type="scientific">Rhodococcus ruber</name>
    <dbReference type="NCBI Taxonomy" id="1830"/>
    <lineage>
        <taxon>Bacteria</taxon>
        <taxon>Bacillati</taxon>
        <taxon>Actinomycetota</taxon>
        <taxon>Actinomycetes</taxon>
        <taxon>Mycobacteriales</taxon>
        <taxon>Nocardiaceae</taxon>
        <taxon>Rhodococcus</taxon>
    </lineage>
</organism>
<keyword evidence="3" id="KW-1185">Reference proteome</keyword>
<comment type="caution">
    <text evidence="2">The sequence shown here is derived from an EMBL/GenBank/DDBJ whole genome shotgun (WGS) entry which is preliminary data.</text>
</comment>
<feature type="transmembrane region" description="Helical" evidence="1">
    <location>
        <begin position="7"/>
        <end position="27"/>
    </location>
</feature>
<feature type="transmembrane region" description="Helical" evidence="1">
    <location>
        <begin position="39"/>
        <end position="59"/>
    </location>
</feature>
<dbReference type="EMBL" id="JAPWIJ010000013">
    <property type="protein sequence ID" value="MCZ4521696.1"/>
    <property type="molecule type" value="Genomic_DNA"/>
</dbReference>